<accession>A0A0A9B7H3</accession>
<reference evidence="2" key="2">
    <citation type="journal article" date="2015" name="Data Brief">
        <title>Shoot transcriptome of the giant reed, Arundo donax.</title>
        <authorList>
            <person name="Barrero R.A."/>
            <person name="Guerrero F.D."/>
            <person name="Moolhuijzen P."/>
            <person name="Goolsby J.A."/>
            <person name="Tidwell J."/>
            <person name="Bellgard S.E."/>
            <person name="Bellgard M.I."/>
        </authorList>
    </citation>
    <scope>NUCLEOTIDE SEQUENCE</scope>
    <source>
        <tissue evidence="2">Shoot tissue taken approximately 20 cm above the soil surface</tissue>
    </source>
</reference>
<keyword evidence="1" id="KW-0812">Transmembrane</keyword>
<organism evidence="2">
    <name type="scientific">Arundo donax</name>
    <name type="common">Giant reed</name>
    <name type="synonym">Donax arundinaceus</name>
    <dbReference type="NCBI Taxonomy" id="35708"/>
    <lineage>
        <taxon>Eukaryota</taxon>
        <taxon>Viridiplantae</taxon>
        <taxon>Streptophyta</taxon>
        <taxon>Embryophyta</taxon>
        <taxon>Tracheophyta</taxon>
        <taxon>Spermatophyta</taxon>
        <taxon>Magnoliopsida</taxon>
        <taxon>Liliopsida</taxon>
        <taxon>Poales</taxon>
        <taxon>Poaceae</taxon>
        <taxon>PACMAD clade</taxon>
        <taxon>Arundinoideae</taxon>
        <taxon>Arundineae</taxon>
        <taxon>Arundo</taxon>
    </lineage>
</organism>
<keyword evidence="1" id="KW-0472">Membrane</keyword>
<name>A0A0A9B7H3_ARUDO</name>
<keyword evidence="1" id="KW-1133">Transmembrane helix</keyword>
<sequence>MRNPWVFISLVAAIILLVATLLQTVYSVWGFYRPI</sequence>
<dbReference type="EMBL" id="GBRH01238584">
    <property type="protein sequence ID" value="JAD59311.1"/>
    <property type="molecule type" value="Transcribed_RNA"/>
</dbReference>
<dbReference type="AlphaFoldDB" id="A0A0A9B7H3"/>
<evidence type="ECO:0000256" key="1">
    <source>
        <dbReference type="SAM" id="Phobius"/>
    </source>
</evidence>
<protein>
    <submittedName>
        <fullName evidence="2">Uncharacterized protein</fullName>
    </submittedName>
</protein>
<feature type="transmembrane region" description="Helical" evidence="1">
    <location>
        <begin position="6"/>
        <end position="32"/>
    </location>
</feature>
<evidence type="ECO:0000313" key="2">
    <source>
        <dbReference type="EMBL" id="JAD59311.1"/>
    </source>
</evidence>
<proteinExistence type="predicted"/>
<reference evidence="2" key="1">
    <citation type="submission" date="2014-09" db="EMBL/GenBank/DDBJ databases">
        <authorList>
            <person name="Magalhaes I.L.F."/>
            <person name="Oliveira U."/>
            <person name="Santos F.R."/>
            <person name="Vidigal T.H.D.A."/>
            <person name="Brescovit A.D."/>
            <person name="Santos A.J."/>
        </authorList>
    </citation>
    <scope>NUCLEOTIDE SEQUENCE</scope>
    <source>
        <tissue evidence="2">Shoot tissue taken approximately 20 cm above the soil surface</tissue>
    </source>
</reference>